<feature type="compositionally biased region" description="Basic residues" evidence="1">
    <location>
        <begin position="149"/>
        <end position="176"/>
    </location>
</feature>
<comment type="caution">
    <text evidence="2">The sequence shown here is derived from an EMBL/GenBank/DDBJ whole genome shotgun (WGS) entry which is preliminary data.</text>
</comment>
<dbReference type="AlphaFoldDB" id="A0A2P5E6C4"/>
<dbReference type="EMBL" id="JXTC01000225">
    <property type="protein sequence ID" value="PON81075.1"/>
    <property type="molecule type" value="Genomic_DNA"/>
</dbReference>
<evidence type="ECO:0000313" key="2">
    <source>
        <dbReference type="EMBL" id="PON81075.1"/>
    </source>
</evidence>
<dbReference type="Proteomes" id="UP000237000">
    <property type="component" value="Unassembled WGS sequence"/>
</dbReference>
<reference evidence="3" key="1">
    <citation type="submission" date="2016-06" db="EMBL/GenBank/DDBJ databases">
        <title>Parallel loss of symbiosis genes in relatives of nitrogen-fixing non-legume Parasponia.</title>
        <authorList>
            <person name="Van Velzen R."/>
            <person name="Holmer R."/>
            <person name="Bu F."/>
            <person name="Rutten L."/>
            <person name="Van Zeijl A."/>
            <person name="Liu W."/>
            <person name="Santuari L."/>
            <person name="Cao Q."/>
            <person name="Sharma T."/>
            <person name="Shen D."/>
            <person name="Roswanjaya Y."/>
            <person name="Wardhani T."/>
            <person name="Kalhor M.S."/>
            <person name="Jansen J."/>
            <person name="Van den Hoogen J."/>
            <person name="Gungor B."/>
            <person name="Hartog M."/>
            <person name="Hontelez J."/>
            <person name="Verver J."/>
            <person name="Yang W.-C."/>
            <person name="Schijlen E."/>
            <person name="Repin R."/>
            <person name="Schilthuizen M."/>
            <person name="Schranz E."/>
            <person name="Heidstra R."/>
            <person name="Miyata K."/>
            <person name="Fedorova E."/>
            <person name="Kohlen W."/>
            <person name="Bisseling T."/>
            <person name="Smit S."/>
            <person name="Geurts R."/>
        </authorList>
    </citation>
    <scope>NUCLEOTIDE SEQUENCE [LARGE SCALE GENOMIC DNA]</scope>
    <source>
        <strain evidence="3">cv. RG33-2</strain>
    </source>
</reference>
<feature type="non-terminal residue" evidence="2">
    <location>
        <position position="277"/>
    </location>
</feature>
<dbReference type="OrthoDB" id="1194532at2759"/>
<dbReference type="SUPFAM" id="SSF57756">
    <property type="entry name" value="Retrovirus zinc finger-like domains"/>
    <property type="match status" value="1"/>
</dbReference>
<accession>A0A2P5E6C4</accession>
<organism evidence="2 3">
    <name type="scientific">Trema orientale</name>
    <name type="common">Charcoal tree</name>
    <name type="synonym">Celtis orientalis</name>
    <dbReference type="NCBI Taxonomy" id="63057"/>
    <lineage>
        <taxon>Eukaryota</taxon>
        <taxon>Viridiplantae</taxon>
        <taxon>Streptophyta</taxon>
        <taxon>Embryophyta</taxon>
        <taxon>Tracheophyta</taxon>
        <taxon>Spermatophyta</taxon>
        <taxon>Magnoliopsida</taxon>
        <taxon>eudicotyledons</taxon>
        <taxon>Gunneridae</taxon>
        <taxon>Pentapetalae</taxon>
        <taxon>rosids</taxon>
        <taxon>fabids</taxon>
        <taxon>Rosales</taxon>
        <taxon>Cannabaceae</taxon>
        <taxon>Trema</taxon>
    </lineage>
</organism>
<proteinExistence type="predicted"/>
<dbReference type="GO" id="GO:0008270">
    <property type="term" value="F:zinc ion binding"/>
    <property type="evidence" value="ECO:0007669"/>
    <property type="project" value="InterPro"/>
</dbReference>
<name>A0A2P5E6C4_TREOI</name>
<dbReference type="Pfam" id="PF14223">
    <property type="entry name" value="Retrotran_gag_2"/>
    <property type="match status" value="1"/>
</dbReference>
<gene>
    <name evidence="2" type="ORF">TorRG33x02_231060</name>
</gene>
<protein>
    <submittedName>
        <fullName evidence="2">Zinc finger, CCHC-type</fullName>
    </submittedName>
</protein>
<dbReference type="GO" id="GO:0003676">
    <property type="term" value="F:nucleic acid binding"/>
    <property type="evidence" value="ECO:0007669"/>
    <property type="project" value="InterPro"/>
</dbReference>
<dbReference type="InterPro" id="IPR036875">
    <property type="entry name" value="Znf_CCHC_sf"/>
</dbReference>
<evidence type="ECO:0000256" key="1">
    <source>
        <dbReference type="SAM" id="MobiDB-lite"/>
    </source>
</evidence>
<evidence type="ECO:0000313" key="3">
    <source>
        <dbReference type="Proteomes" id="UP000237000"/>
    </source>
</evidence>
<dbReference type="InParanoid" id="A0A2P5E6C4"/>
<sequence>MAKCYILGSVSNILQQQHRGIDTAVDIMLSIDEMFASLGRQARNEATSAFMNLRQKKGTPFWEHMMKVITYLNELEIPGAEIDCDTQIDMILNTLSDTFNQFKIDHEIHRKDYTLTCLMKDLQITEDILKKNRSGSAEANVAQASSSKPKSKDKGKRKKKTPASLSPKKKKTKKNAKLKGKCFHYSEDGHWKRNCKTYLALKKEKNNGKDKQGNDNLLFIKACHVVDSIDSWIVDSGATDYVCNTLQGFKETRKFAGEEFTLRLGDGSIVETRAMGD</sequence>
<feature type="region of interest" description="Disordered" evidence="1">
    <location>
        <begin position="135"/>
        <end position="176"/>
    </location>
</feature>
<keyword evidence="3" id="KW-1185">Reference proteome</keyword>